<keyword evidence="3" id="KW-0540">Nuclease</keyword>
<accession>A0A1U7LWB3</accession>
<name>A0A1U7LWB3_NEOID</name>
<keyword evidence="3" id="KW-0255">Endonuclease</keyword>
<reference evidence="5 6" key="1">
    <citation type="submission" date="2016-04" db="EMBL/GenBank/DDBJ databases">
        <title>Evolutionary innovation and constraint leading to complex multicellularity in the Ascomycota.</title>
        <authorList>
            <person name="Cisse O."/>
            <person name="Nguyen A."/>
            <person name="Hewitt D.A."/>
            <person name="Jedd G."/>
            <person name="Stajich J.E."/>
        </authorList>
    </citation>
    <scope>NUCLEOTIDE SEQUENCE [LARGE SCALE GENOMIC DNA]</scope>
    <source>
        <strain evidence="5 6">DAH-3</strain>
    </source>
</reference>
<gene>
    <name evidence="5" type="ORF">NEOLI_001974</name>
</gene>
<proteinExistence type="inferred from homology"/>
<sequence>MIKYMDKYWLSNTGDNDGFWTHEFNKHGTCVSTIDPSCIQSYSAGAEVFAFVNATINLFNTLDSFKALKDENIIPNSQLQYNLSSVNEALKKVTGVIPTVQCQSGGIKEIWYYFHVNGSIIDGDFKAFQSLGRSNCPSQVRFPPKKHHNSSVPTISNGTDSFLKNIYFFFFGRFLC</sequence>
<dbReference type="Proteomes" id="UP000186594">
    <property type="component" value="Unassembled WGS sequence"/>
</dbReference>
<evidence type="ECO:0000256" key="1">
    <source>
        <dbReference type="ARBA" id="ARBA00007469"/>
    </source>
</evidence>
<dbReference type="PROSITE" id="PS00531">
    <property type="entry name" value="RNASE_T2_2"/>
    <property type="match status" value="1"/>
</dbReference>
<dbReference type="OrthoDB" id="435754at2759"/>
<evidence type="ECO:0000256" key="4">
    <source>
        <dbReference type="RuleBase" id="RU004328"/>
    </source>
</evidence>
<dbReference type="EMBL" id="LXFE01000129">
    <property type="protein sequence ID" value="OLL26970.1"/>
    <property type="molecule type" value="Genomic_DNA"/>
</dbReference>
<dbReference type="OMA" id="NCPTRIN"/>
<dbReference type="InterPro" id="IPR036430">
    <property type="entry name" value="RNase_T2-like_sf"/>
</dbReference>
<evidence type="ECO:0000313" key="6">
    <source>
        <dbReference type="Proteomes" id="UP000186594"/>
    </source>
</evidence>
<dbReference type="InterPro" id="IPR001568">
    <property type="entry name" value="RNase_T2-like"/>
</dbReference>
<dbReference type="AlphaFoldDB" id="A0A1U7LWB3"/>
<dbReference type="EC" id="4.6.1.19" evidence="2"/>
<keyword evidence="6" id="KW-1185">Reference proteome</keyword>
<organism evidence="5 6">
    <name type="scientific">Neolecta irregularis (strain DAH-3)</name>
    <dbReference type="NCBI Taxonomy" id="1198029"/>
    <lineage>
        <taxon>Eukaryota</taxon>
        <taxon>Fungi</taxon>
        <taxon>Dikarya</taxon>
        <taxon>Ascomycota</taxon>
        <taxon>Taphrinomycotina</taxon>
        <taxon>Neolectales</taxon>
        <taxon>Neolectaceae</taxon>
        <taxon>Neolecta</taxon>
    </lineage>
</organism>
<dbReference type="PANTHER" id="PTHR11240">
    <property type="entry name" value="RIBONUCLEASE T2"/>
    <property type="match status" value="1"/>
</dbReference>
<dbReference type="PANTHER" id="PTHR11240:SF22">
    <property type="entry name" value="RIBONUCLEASE T2"/>
    <property type="match status" value="1"/>
</dbReference>
<evidence type="ECO:0000256" key="2">
    <source>
        <dbReference type="ARBA" id="ARBA00012571"/>
    </source>
</evidence>
<dbReference type="Pfam" id="PF00445">
    <property type="entry name" value="Ribonuclease_T2"/>
    <property type="match status" value="1"/>
</dbReference>
<keyword evidence="3" id="KW-0378">Hydrolase</keyword>
<dbReference type="Gene3D" id="3.90.730.10">
    <property type="entry name" value="Ribonuclease T2-like"/>
    <property type="match status" value="1"/>
</dbReference>
<protein>
    <recommendedName>
        <fullName evidence="2">ribonuclease T2</fullName>
        <ecNumber evidence="2">4.6.1.19</ecNumber>
    </recommendedName>
</protein>
<comment type="caution">
    <text evidence="5">The sequence shown here is derived from an EMBL/GenBank/DDBJ whole genome shotgun (WGS) entry which is preliminary data.</text>
</comment>
<comment type="similarity">
    <text evidence="1 4">Belongs to the RNase T2 family.</text>
</comment>
<dbReference type="InterPro" id="IPR033130">
    <property type="entry name" value="RNase_T2_His_AS_2"/>
</dbReference>
<dbReference type="GO" id="GO:0006401">
    <property type="term" value="P:RNA catabolic process"/>
    <property type="evidence" value="ECO:0007669"/>
    <property type="project" value="TreeGrafter"/>
</dbReference>
<dbReference type="GO" id="GO:0005576">
    <property type="term" value="C:extracellular region"/>
    <property type="evidence" value="ECO:0007669"/>
    <property type="project" value="TreeGrafter"/>
</dbReference>
<evidence type="ECO:0000313" key="5">
    <source>
        <dbReference type="EMBL" id="OLL26970.1"/>
    </source>
</evidence>
<evidence type="ECO:0000256" key="3">
    <source>
        <dbReference type="ARBA" id="ARBA00022759"/>
    </source>
</evidence>
<dbReference type="GO" id="GO:0033897">
    <property type="term" value="F:ribonuclease T2 activity"/>
    <property type="evidence" value="ECO:0007669"/>
    <property type="project" value="UniProtKB-EC"/>
</dbReference>
<dbReference type="GO" id="GO:0003723">
    <property type="term" value="F:RNA binding"/>
    <property type="evidence" value="ECO:0007669"/>
    <property type="project" value="InterPro"/>
</dbReference>
<dbReference type="SUPFAM" id="SSF55895">
    <property type="entry name" value="Ribonuclease Rh-like"/>
    <property type="match status" value="1"/>
</dbReference>